<name>A0A6H1P796_PRIMG</name>
<dbReference type="InterPro" id="IPR002925">
    <property type="entry name" value="Dienelactn_hydro"/>
</dbReference>
<feature type="domain" description="Dienelactone hydrolase" evidence="1">
    <location>
        <begin position="38"/>
        <end position="267"/>
    </location>
</feature>
<dbReference type="Proteomes" id="UP000501868">
    <property type="component" value="Chromosome"/>
</dbReference>
<dbReference type="GO" id="GO:0016787">
    <property type="term" value="F:hydrolase activity"/>
    <property type="evidence" value="ECO:0007669"/>
    <property type="project" value="UniProtKB-KW"/>
</dbReference>
<reference evidence="2 3" key="2">
    <citation type="submission" date="2020-04" db="EMBL/GenBank/DDBJ databases">
        <authorList>
            <person name="Fomenkov A."/>
            <person name="Anton B.P."/>
            <person name="Roberts R.J."/>
        </authorList>
    </citation>
    <scope>NUCLEOTIDE SEQUENCE [LARGE SCALE GENOMIC DNA]</scope>
    <source>
        <strain evidence="2 3">S2</strain>
    </source>
</reference>
<dbReference type="InterPro" id="IPR029058">
    <property type="entry name" value="AB_hydrolase_fold"/>
</dbReference>
<dbReference type="SUPFAM" id="SSF53474">
    <property type="entry name" value="alpha/beta-Hydrolases"/>
    <property type="match status" value="1"/>
</dbReference>
<reference evidence="2 3" key="1">
    <citation type="submission" date="2020-04" db="EMBL/GenBank/DDBJ databases">
        <title>Genome-Wide Identification of 5-Methylcytosine Sites in Bacterial Genomes By High-Throughput Sequencing of MspJI Restriction Fragments.</title>
        <authorList>
            <person name="Wu V."/>
        </authorList>
    </citation>
    <scope>NUCLEOTIDE SEQUENCE [LARGE SCALE GENOMIC DNA]</scope>
    <source>
        <strain evidence="2 3">S2</strain>
    </source>
</reference>
<proteinExistence type="predicted"/>
<accession>A0A6H1P796</accession>
<dbReference type="EMBL" id="CP051128">
    <property type="protein sequence ID" value="QIZ09484.1"/>
    <property type="molecule type" value="Genomic_DNA"/>
</dbReference>
<evidence type="ECO:0000313" key="2">
    <source>
        <dbReference type="EMBL" id="QIZ09484.1"/>
    </source>
</evidence>
<dbReference type="Pfam" id="PF01738">
    <property type="entry name" value="DLH"/>
    <property type="match status" value="1"/>
</dbReference>
<dbReference type="PANTHER" id="PTHR22946">
    <property type="entry name" value="DIENELACTONE HYDROLASE DOMAIN-CONTAINING PROTEIN-RELATED"/>
    <property type="match status" value="1"/>
</dbReference>
<evidence type="ECO:0000259" key="1">
    <source>
        <dbReference type="Pfam" id="PF01738"/>
    </source>
</evidence>
<organism evidence="2 3">
    <name type="scientific">Priestia megaterium</name>
    <name type="common">Bacillus megaterium</name>
    <dbReference type="NCBI Taxonomy" id="1404"/>
    <lineage>
        <taxon>Bacteria</taxon>
        <taxon>Bacillati</taxon>
        <taxon>Bacillota</taxon>
        <taxon>Bacilli</taxon>
        <taxon>Bacillales</taxon>
        <taxon>Bacillaceae</taxon>
        <taxon>Priestia</taxon>
    </lineage>
</organism>
<sequence length="293" mass="33064">MFDYDVETRAGFEVISSISKEGYSIYDVNYESPFNRKMPAFLFIPNMGGPFPAVIFMHPSQGNRKTFFHEAKLLATKGYISLLIEAPFFGRNSQTDDLDRKKFTKKIEALADIQEYIHTVMDIRMGVTLLSKLTIVDEARIAFVGHGFGAACGGVISGIDSLIKTFVLISGYGEASEWQMTSEHPIAAIIRSFLPPERFEYFISSLRKLDAIHYVKNAAPASILFQFAKNDEFIERGHAATFYSAASSPKKIIWYDTDHLFTNCKAALLDRQEWLSDHICAQNDTFSKESTKN</sequence>
<gene>
    <name evidence="2" type="ORF">HFZ78_24740</name>
</gene>
<keyword evidence="2" id="KW-0378">Hydrolase</keyword>
<protein>
    <submittedName>
        <fullName evidence="2">Alpha/beta hydrolase</fullName>
    </submittedName>
</protein>
<dbReference type="AlphaFoldDB" id="A0A6H1P796"/>
<evidence type="ECO:0000313" key="3">
    <source>
        <dbReference type="Proteomes" id="UP000501868"/>
    </source>
</evidence>
<dbReference type="Gene3D" id="3.40.50.1820">
    <property type="entry name" value="alpha/beta hydrolase"/>
    <property type="match status" value="1"/>
</dbReference>
<dbReference type="InterPro" id="IPR050261">
    <property type="entry name" value="FrsA_esterase"/>
</dbReference>